<dbReference type="HOGENOM" id="CLU_2382065_0_0_5"/>
<accession>Q5FN33</accession>
<proteinExistence type="predicted"/>
<dbReference type="KEGG" id="gox:GOX2483"/>
<sequence>MSGRTDTERLEWVRRQPRIMTWEGYGPQKMWSGTFRYMKGEYAISTFGFWGFLKSYRTHFLNENDQFIGETKPNYTDIELLEVIDAAMDAEERG</sequence>
<dbReference type="EMBL" id="CP000009">
    <property type="protein sequence ID" value="AAW62214.1"/>
    <property type="molecule type" value="Genomic_DNA"/>
</dbReference>
<dbReference type="STRING" id="290633.GOX2483"/>
<keyword evidence="2" id="KW-1185">Reference proteome</keyword>
<evidence type="ECO:0000313" key="2">
    <source>
        <dbReference type="Proteomes" id="UP000006375"/>
    </source>
</evidence>
<dbReference type="RefSeq" id="WP_011253981.1">
    <property type="nucleotide sequence ID" value="NC_006677.1"/>
</dbReference>
<protein>
    <submittedName>
        <fullName evidence="1">Uncharacterized protein</fullName>
    </submittedName>
</protein>
<dbReference type="Proteomes" id="UP000006375">
    <property type="component" value="Chromosome"/>
</dbReference>
<dbReference type="AlphaFoldDB" id="Q5FN33"/>
<organism evidence="1 2">
    <name type="scientific">Gluconobacter oxydans (strain 621H)</name>
    <name type="common">Gluconobacter suboxydans</name>
    <dbReference type="NCBI Taxonomy" id="290633"/>
    <lineage>
        <taxon>Bacteria</taxon>
        <taxon>Pseudomonadati</taxon>
        <taxon>Pseudomonadota</taxon>
        <taxon>Alphaproteobacteria</taxon>
        <taxon>Acetobacterales</taxon>
        <taxon>Acetobacteraceae</taxon>
        <taxon>Gluconobacter</taxon>
    </lineage>
</organism>
<gene>
    <name evidence="1" type="ordered locus">GOX2483</name>
</gene>
<evidence type="ECO:0000313" key="1">
    <source>
        <dbReference type="EMBL" id="AAW62214.1"/>
    </source>
</evidence>
<name>Q5FN33_GLUOX</name>
<reference evidence="1 2" key="1">
    <citation type="journal article" date="2005" name="Nat. Biotechnol.">
        <title>Complete genome sequence of the acetic acid bacterium Gluconobacter oxydans.</title>
        <authorList>
            <person name="Prust C."/>
            <person name="Hoffmeister M."/>
            <person name="Liesegang H."/>
            <person name="Wiezer A."/>
            <person name="Fricke W.F."/>
            <person name="Ehrenreich A."/>
            <person name="Gottschalk G."/>
            <person name="Deppenmeier U."/>
        </authorList>
    </citation>
    <scope>NUCLEOTIDE SEQUENCE [LARGE SCALE GENOMIC DNA]</scope>
    <source>
        <strain evidence="1 2">621H</strain>
    </source>
</reference>